<dbReference type="GeneID" id="16414416"/>
<evidence type="ECO:0000313" key="7">
    <source>
        <dbReference type="Proteomes" id="UP000154968"/>
    </source>
</evidence>
<evidence type="ECO:0000313" key="6">
    <source>
        <dbReference type="EMBL" id="CCV01754.1"/>
    </source>
</evidence>
<keyword evidence="1" id="KW-0479">Metal-binding</keyword>
<evidence type="ECO:0000256" key="2">
    <source>
        <dbReference type="ARBA" id="ARBA00022771"/>
    </source>
</evidence>
<keyword evidence="7" id="KW-1185">Reference proteome</keyword>
<evidence type="ECO:0000256" key="3">
    <source>
        <dbReference type="ARBA" id="ARBA00022833"/>
    </source>
</evidence>
<dbReference type="PROSITE" id="PS51133">
    <property type="entry name" value="ZF_TFIIS_2"/>
    <property type="match status" value="1"/>
</dbReference>
<dbReference type="GO" id="GO:0003676">
    <property type="term" value="F:nucleic acid binding"/>
    <property type="evidence" value="ECO:0007669"/>
    <property type="project" value="InterPro"/>
</dbReference>
<dbReference type="SMART" id="SM00440">
    <property type="entry name" value="ZnF_C2C2"/>
    <property type="match status" value="1"/>
</dbReference>
<keyword evidence="2 4" id="KW-0863">Zinc-finger</keyword>
<reference evidence="6 7" key="1">
    <citation type="journal article" date="2013" name="J. Gen. Virol.">
        <title>Complete genome sequence of invertebrate iridescent virus 22 isolated from a blackfly larva.</title>
        <authorList>
            <person name="Piegu B."/>
            <person name="Guizard S."/>
            <person name="Spears T."/>
            <person name="Cruaud C."/>
            <person name="Couloux A."/>
            <person name="Bideshi D.K."/>
            <person name="Federici B.A."/>
            <person name="Bigot Y."/>
        </authorList>
    </citation>
    <scope>NUCLEOTIDE SEQUENCE [LARGE SCALE GENOMIC DNA]</scope>
</reference>
<dbReference type="Proteomes" id="UP000154968">
    <property type="component" value="Segment"/>
</dbReference>
<evidence type="ECO:0000256" key="4">
    <source>
        <dbReference type="PROSITE-ProRule" id="PRU00472"/>
    </source>
</evidence>
<dbReference type="Gene3D" id="2.20.25.10">
    <property type="match status" value="1"/>
</dbReference>
<dbReference type="GO" id="GO:0008270">
    <property type="term" value="F:zinc ion binding"/>
    <property type="evidence" value="ECO:0007669"/>
    <property type="project" value="UniProtKB-KW"/>
</dbReference>
<gene>
    <name evidence="6" type="primary">077R</name>
    <name evidence="6" type="ORF">IIV22_077R</name>
</gene>
<protein>
    <submittedName>
        <fullName evidence="6">Transcription elongation factor TFIIS</fullName>
    </submittedName>
</protein>
<dbReference type="Pfam" id="PF01096">
    <property type="entry name" value="Zn_ribbon_TFIIS"/>
    <property type="match status" value="1"/>
</dbReference>
<evidence type="ECO:0000259" key="5">
    <source>
        <dbReference type="PROSITE" id="PS51133"/>
    </source>
</evidence>
<dbReference type="InterPro" id="IPR001222">
    <property type="entry name" value="Znf_TFIIS"/>
</dbReference>
<name>S6DDQ8_9VIRU</name>
<keyword evidence="3" id="KW-0862">Zinc</keyword>
<evidence type="ECO:0000256" key="1">
    <source>
        <dbReference type="ARBA" id="ARBA00022723"/>
    </source>
</evidence>
<keyword evidence="6" id="KW-0251">Elongation factor</keyword>
<dbReference type="RefSeq" id="YP_008357375.1">
    <property type="nucleotide sequence ID" value="NC_021901.1"/>
</dbReference>
<proteinExistence type="predicted"/>
<keyword evidence="6" id="KW-0648">Protein biosynthesis</keyword>
<dbReference type="EMBL" id="HF920633">
    <property type="protein sequence ID" value="CCV01754.1"/>
    <property type="molecule type" value="Genomic_DNA"/>
</dbReference>
<dbReference type="GO" id="GO:0006351">
    <property type="term" value="P:DNA-templated transcription"/>
    <property type="evidence" value="ECO:0007669"/>
    <property type="project" value="InterPro"/>
</dbReference>
<sequence>MELEVMAKHLKKYFSKQKNIDYIIKKIKGPNQTLKLYEILCMLNNPNANENKLEQVIQYIKNDTLLWSNPAFDKERKKVEEENDFNVCPYEISEGVLQCKKCGCKKIFSFTKQTRSIDEPTTVFAMCSNKECNNKWCEGS</sequence>
<accession>S6DDQ8</accession>
<dbReference type="SUPFAM" id="SSF57783">
    <property type="entry name" value="Zinc beta-ribbon"/>
    <property type="match status" value="1"/>
</dbReference>
<dbReference type="KEGG" id="vg:16414416"/>
<feature type="domain" description="TFIIS-type" evidence="5">
    <location>
        <begin position="95"/>
        <end position="137"/>
    </location>
</feature>
<organism evidence="6 7">
    <name type="scientific">Invertebrate iridescent virus 22</name>
    <dbReference type="NCBI Taxonomy" id="345198"/>
    <lineage>
        <taxon>Viruses</taxon>
        <taxon>Varidnaviria</taxon>
        <taxon>Bamfordvirae</taxon>
        <taxon>Nucleocytoviricota</taxon>
        <taxon>Megaviricetes</taxon>
        <taxon>Pimascovirales</taxon>
        <taxon>Pimascovirales incertae sedis</taxon>
        <taxon>Iridoviridae</taxon>
        <taxon>Betairidovirinae</taxon>
        <taxon>Chloriridovirus</taxon>
        <taxon>Chloriridovirus simulium1</taxon>
    </lineage>
</organism>